<dbReference type="CDD" id="cd06662">
    <property type="entry name" value="SURF1"/>
    <property type="match status" value="1"/>
</dbReference>
<comment type="caution">
    <text evidence="7">The sequence shown here is derived from an EMBL/GenBank/DDBJ whole genome shotgun (WGS) entry which is preliminary data.</text>
</comment>
<sequence>MTDAPARKGLLVPLLFVLAGTGILVWLGLWQLHRLTWKDALIARIAARSTAAPQPLPMPAAWPGLKPDDYEYLHVSAQGHFDNAKEVLVFRTQGPRDLGAGYLVLTPLILASGDEVIVDRGFIPTDLAAKSSRPQSEIEGEVTVTGLMRSPQDRNFFTPADDPAHGLYFTRDPAAIAAHFGLTRAAPFVIDQDKIAIPGGWPEGGATIGNIPNNHMEYALTWFGGAIGLWVVFGTHLFRVWREWRQGRRSEHQPAKP</sequence>
<comment type="similarity">
    <text evidence="2 6">Belongs to the SURF1 family.</text>
</comment>
<dbReference type="Pfam" id="PF02104">
    <property type="entry name" value="SURF1"/>
    <property type="match status" value="1"/>
</dbReference>
<dbReference type="RefSeq" id="WP_115836885.1">
    <property type="nucleotide sequence ID" value="NZ_CP025086.1"/>
</dbReference>
<dbReference type="OrthoDB" id="6079986at2"/>
<dbReference type="GO" id="GO:0005886">
    <property type="term" value="C:plasma membrane"/>
    <property type="evidence" value="ECO:0007669"/>
    <property type="project" value="UniProtKB-SubCell"/>
</dbReference>
<dbReference type="AlphaFoldDB" id="A0A3D9YXL8"/>
<evidence type="ECO:0000256" key="6">
    <source>
        <dbReference type="RuleBase" id="RU363076"/>
    </source>
</evidence>
<evidence type="ECO:0000256" key="3">
    <source>
        <dbReference type="ARBA" id="ARBA00022692"/>
    </source>
</evidence>
<comment type="subcellular location">
    <subcellularLocation>
        <location evidence="6">Cell membrane</location>
        <topology evidence="6">Multi-pass membrane protein</topology>
    </subcellularLocation>
    <subcellularLocation>
        <location evidence="1">Membrane</location>
    </subcellularLocation>
</comment>
<organism evidence="7 8">
    <name type="scientific">Methylovirgula ligni</name>
    <dbReference type="NCBI Taxonomy" id="569860"/>
    <lineage>
        <taxon>Bacteria</taxon>
        <taxon>Pseudomonadati</taxon>
        <taxon>Pseudomonadota</taxon>
        <taxon>Alphaproteobacteria</taxon>
        <taxon>Hyphomicrobiales</taxon>
        <taxon>Beijerinckiaceae</taxon>
        <taxon>Methylovirgula</taxon>
    </lineage>
</organism>
<keyword evidence="4 6" id="KW-1133">Transmembrane helix</keyword>
<dbReference type="PANTHER" id="PTHR23427:SF2">
    <property type="entry name" value="SURFEIT LOCUS PROTEIN 1"/>
    <property type="match status" value="1"/>
</dbReference>
<evidence type="ECO:0000256" key="2">
    <source>
        <dbReference type="ARBA" id="ARBA00007165"/>
    </source>
</evidence>
<accession>A0A3D9YXL8</accession>
<dbReference type="InterPro" id="IPR002994">
    <property type="entry name" value="Surf1/Shy1"/>
</dbReference>
<proteinExistence type="inferred from homology"/>
<name>A0A3D9YXL8_9HYPH</name>
<keyword evidence="8" id="KW-1185">Reference proteome</keyword>
<dbReference type="PANTHER" id="PTHR23427">
    <property type="entry name" value="SURFEIT LOCUS PROTEIN"/>
    <property type="match status" value="1"/>
</dbReference>
<evidence type="ECO:0000256" key="1">
    <source>
        <dbReference type="ARBA" id="ARBA00004370"/>
    </source>
</evidence>
<gene>
    <name evidence="7" type="ORF">DES32_2384</name>
</gene>
<feature type="transmembrane region" description="Helical" evidence="6">
    <location>
        <begin position="12"/>
        <end position="32"/>
    </location>
</feature>
<keyword evidence="6" id="KW-1003">Cell membrane</keyword>
<reference evidence="7 8" key="1">
    <citation type="submission" date="2018-08" db="EMBL/GenBank/DDBJ databases">
        <title>Genomic Encyclopedia of Type Strains, Phase IV (KMG-IV): sequencing the most valuable type-strain genomes for metagenomic binning, comparative biology and taxonomic classification.</title>
        <authorList>
            <person name="Goeker M."/>
        </authorList>
    </citation>
    <scope>NUCLEOTIDE SEQUENCE [LARGE SCALE GENOMIC DNA]</scope>
    <source>
        <strain evidence="7 8">BW863</strain>
    </source>
</reference>
<dbReference type="EMBL" id="QUMO01000003">
    <property type="protein sequence ID" value="REF86333.1"/>
    <property type="molecule type" value="Genomic_DNA"/>
</dbReference>
<evidence type="ECO:0000313" key="7">
    <source>
        <dbReference type="EMBL" id="REF86333.1"/>
    </source>
</evidence>
<keyword evidence="5 6" id="KW-0472">Membrane</keyword>
<evidence type="ECO:0000313" key="8">
    <source>
        <dbReference type="Proteomes" id="UP000256900"/>
    </source>
</evidence>
<feature type="transmembrane region" description="Helical" evidence="6">
    <location>
        <begin position="220"/>
        <end position="241"/>
    </location>
</feature>
<dbReference type="PROSITE" id="PS50895">
    <property type="entry name" value="SURF1"/>
    <property type="match status" value="1"/>
</dbReference>
<evidence type="ECO:0000256" key="5">
    <source>
        <dbReference type="ARBA" id="ARBA00023136"/>
    </source>
</evidence>
<dbReference type="Proteomes" id="UP000256900">
    <property type="component" value="Unassembled WGS sequence"/>
</dbReference>
<protein>
    <recommendedName>
        <fullName evidence="6">SURF1-like protein</fullName>
    </recommendedName>
</protein>
<evidence type="ECO:0000256" key="4">
    <source>
        <dbReference type="ARBA" id="ARBA00022989"/>
    </source>
</evidence>
<keyword evidence="3 6" id="KW-0812">Transmembrane</keyword>
<dbReference type="InterPro" id="IPR045214">
    <property type="entry name" value="Surf1/Surf4"/>
</dbReference>